<keyword evidence="3" id="KW-1185">Reference proteome</keyword>
<dbReference type="InterPro" id="IPR001927">
    <property type="entry name" value="Na/Gal_symport"/>
</dbReference>
<keyword evidence="1" id="KW-0472">Membrane</keyword>
<feature type="transmembrane region" description="Helical" evidence="1">
    <location>
        <begin position="179"/>
        <end position="203"/>
    </location>
</feature>
<dbReference type="AlphaFoldDB" id="A0A3E3I4V9"/>
<dbReference type="RefSeq" id="WP_102289531.1">
    <property type="nucleotide sequence ID" value="NZ_JBKVLI010000002.1"/>
</dbReference>
<dbReference type="GO" id="GO:0006814">
    <property type="term" value="P:sodium ion transport"/>
    <property type="evidence" value="ECO:0007669"/>
    <property type="project" value="InterPro"/>
</dbReference>
<feature type="transmembrane region" description="Helical" evidence="1">
    <location>
        <begin position="402"/>
        <end position="428"/>
    </location>
</feature>
<name>A0A3E3I4V9_9FIRM</name>
<reference evidence="2" key="1">
    <citation type="submission" date="2018-08" db="EMBL/GenBank/DDBJ databases">
        <title>A genome reference for cultivated species of the human gut microbiota.</title>
        <authorList>
            <person name="Zou Y."/>
            <person name="Xue W."/>
            <person name="Luo G."/>
        </authorList>
    </citation>
    <scope>NUCLEOTIDE SEQUENCE [LARGE SCALE GENOMIC DNA]</scope>
    <source>
        <strain evidence="2">TF05-5AC</strain>
    </source>
</reference>
<dbReference type="GO" id="GO:0005886">
    <property type="term" value="C:plasma membrane"/>
    <property type="evidence" value="ECO:0007669"/>
    <property type="project" value="TreeGrafter"/>
</dbReference>
<dbReference type="EMBL" id="QVLV01000007">
    <property type="protein sequence ID" value="RGE60265.1"/>
    <property type="molecule type" value="Genomic_DNA"/>
</dbReference>
<dbReference type="CDD" id="cd17332">
    <property type="entry name" value="MFS_MelB_like"/>
    <property type="match status" value="1"/>
</dbReference>
<evidence type="ECO:0000256" key="1">
    <source>
        <dbReference type="SAM" id="Phobius"/>
    </source>
</evidence>
<dbReference type="InterPro" id="IPR039672">
    <property type="entry name" value="MFS_2"/>
</dbReference>
<feature type="transmembrane region" description="Helical" evidence="1">
    <location>
        <begin position="224"/>
        <end position="242"/>
    </location>
</feature>
<feature type="transmembrane region" description="Helical" evidence="1">
    <location>
        <begin position="113"/>
        <end position="136"/>
    </location>
</feature>
<feature type="transmembrane region" description="Helical" evidence="1">
    <location>
        <begin position="83"/>
        <end position="101"/>
    </location>
</feature>
<accession>A0A3E3I4V9</accession>
<dbReference type="PANTHER" id="PTHR11328">
    <property type="entry name" value="MAJOR FACILITATOR SUPERFAMILY DOMAIN-CONTAINING PROTEIN"/>
    <property type="match status" value="1"/>
</dbReference>
<organism evidence="2 3">
    <name type="scientific">Eisenbergiella massiliensis</name>
    <dbReference type="NCBI Taxonomy" id="1720294"/>
    <lineage>
        <taxon>Bacteria</taxon>
        <taxon>Bacillati</taxon>
        <taxon>Bacillota</taxon>
        <taxon>Clostridia</taxon>
        <taxon>Lachnospirales</taxon>
        <taxon>Lachnospiraceae</taxon>
        <taxon>Eisenbergiella</taxon>
    </lineage>
</organism>
<dbReference type="PANTHER" id="PTHR11328:SF24">
    <property type="entry name" value="MAJOR FACILITATOR SUPERFAMILY (MFS) PROFILE DOMAIN-CONTAINING PROTEIN"/>
    <property type="match status" value="1"/>
</dbReference>
<keyword evidence="1" id="KW-0812">Transmembrane</keyword>
<keyword evidence="1" id="KW-1133">Transmembrane helix</keyword>
<feature type="transmembrane region" description="Helical" evidence="1">
    <location>
        <begin position="254"/>
        <end position="281"/>
    </location>
</feature>
<dbReference type="Proteomes" id="UP000260812">
    <property type="component" value="Unassembled WGS sequence"/>
</dbReference>
<dbReference type="GeneID" id="97987525"/>
<dbReference type="GO" id="GO:0008643">
    <property type="term" value="P:carbohydrate transport"/>
    <property type="evidence" value="ECO:0007669"/>
    <property type="project" value="InterPro"/>
</dbReference>
<feature type="transmembrane region" description="Helical" evidence="1">
    <location>
        <begin position="156"/>
        <end position="173"/>
    </location>
</feature>
<dbReference type="GO" id="GO:0015293">
    <property type="term" value="F:symporter activity"/>
    <property type="evidence" value="ECO:0007669"/>
    <property type="project" value="InterPro"/>
</dbReference>
<comment type="caution">
    <text evidence="2">The sequence shown here is derived from an EMBL/GenBank/DDBJ whole genome shotgun (WGS) entry which is preliminary data.</text>
</comment>
<feature type="transmembrane region" description="Helical" evidence="1">
    <location>
        <begin position="359"/>
        <end position="382"/>
    </location>
</feature>
<dbReference type="Pfam" id="PF13347">
    <property type="entry name" value="MFS_2"/>
    <property type="match status" value="1"/>
</dbReference>
<gene>
    <name evidence="2" type="ORF">DXC51_11730</name>
</gene>
<evidence type="ECO:0000313" key="3">
    <source>
        <dbReference type="Proteomes" id="UP000260812"/>
    </source>
</evidence>
<dbReference type="SUPFAM" id="SSF103473">
    <property type="entry name" value="MFS general substrate transporter"/>
    <property type="match status" value="1"/>
</dbReference>
<sequence>MSSNEKIGLKEKISFAFANMGNIPVTALVNSFLLIFYTNVVGLDPAACATLFLIARILDGVNDPIVGYVVDHFPNTKHGHFRVTLMIGSFLCALNYLLLWFGPMMATGFKLGIAYISYLLLGILFPVMDISLNSLLPVMTSDARERDKLSGLKGTIYLLGSLAVGVVGPLVIGDTSKSGGYIALVAGAAVIIFLFSFIGAWGVKERIKAAPGQSYSIKDLYRIITKKPVLVIFLASLLYTTSSYVSSTVSTYNYIYIIGDFSMMSAISMVTVVAMFPGIILSGILSTRIGKKYTYVIGLLACLCFPMLRLINVVSIPVLIISSALASCGAGIIVPQLYSIQADNTDYVELETGKRAEGAIASLSSFVTKCGMGLGGALPGYILAAAGFQKDAAVQTETVKSAIILCCTWIPFVLAIVAAALIITLYPLTKEKLEEQNRKITEIRARTEKT</sequence>
<dbReference type="NCBIfam" id="TIGR00792">
    <property type="entry name" value="gph"/>
    <property type="match status" value="1"/>
</dbReference>
<proteinExistence type="predicted"/>
<dbReference type="Gene3D" id="1.20.1250.20">
    <property type="entry name" value="MFS general substrate transporter like domains"/>
    <property type="match status" value="2"/>
</dbReference>
<evidence type="ECO:0000313" key="2">
    <source>
        <dbReference type="EMBL" id="RGE60265.1"/>
    </source>
</evidence>
<protein>
    <submittedName>
        <fullName evidence="2">MFS transporter</fullName>
    </submittedName>
</protein>
<feature type="transmembrane region" description="Helical" evidence="1">
    <location>
        <begin position="317"/>
        <end position="338"/>
    </location>
</feature>
<dbReference type="InterPro" id="IPR036259">
    <property type="entry name" value="MFS_trans_sf"/>
</dbReference>